<protein>
    <submittedName>
        <fullName evidence="2">Uncharacterized protein</fullName>
    </submittedName>
</protein>
<keyword evidence="1" id="KW-0812">Transmembrane</keyword>
<sequence>MNAMELLIQAGWQVAAGAMVGFVAAAWRGFYRGSGSSLATAGGAVTVAVLILLALPQPDRGAAAAIALFQDLVQALAVVLGFVAGWRLGEYWSRPGA</sequence>
<dbReference type="Proteomes" id="UP000275225">
    <property type="component" value="Unassembled WGS sequence"/>
</dbReference>
<dbReference type="RefSeq" id="WP_166367534.1">
    <property type="nucleotide sequence ID" value="NZ_RQJX01000028.1"/>
</dbReference>
<feature type="transmembrane region" description="Helical" evidence="1">
    <location>
        <begin position="6"/>
        <end position="26"/>
    </location>
</feature>
<comment type="caution">
    <text evidence="2">The sequence shown here is derived from an EMBL/GenBank/DDBJ whole genome shotgun (WGS) entry which is preliminary data.</text>
</comment>
<keyword evidence="1" id="KW-1133">Transmembrane helix</keyword>
<proteinExistence type="predicted"/>
<accession>A0A3N6Z513</accession>
<evidence type="ECO:0000313" key="3">
    <source>
        <dbReference type="Proteomes" id="UP000275225"/>
    </source>
</evidence>
<keyword evidence="1" id="KW-0472">Membrane</keyword>
<dbReference type="EMBL" id="RQJX01000028">
    <property type="protein sequence ID" value="RQN02027.1"/>
    <property type="molecule type" value="Genomic_DNA"/>
</dbReference>
<feature type="transmembrane region" description="Helical" evidence="1">
    <location>
        <begin position="38"/>
        <end position="56"/>
    </location>
</feature>
<gene>
    <name evidence="2" type="ORF">EHW97_14830</name>
</gene>
<feature type="transmembrane region" description="Helical" evidence="1">
    <location>
        <begin position="62"/>
        <end position="84"/>
    </location>
</feature>
<name>A0A3N6Z513_9ACTN</name>
<organism evidence="2 3">
    <name type="scientific">Aeromicrobium camelliae</name>
    <dbReference type="NCBI Taxonomy" id="1538144"/>
    <lineage>
        <taxon>Bacteria</taxon>
        <taxon>Bacillati</taxon>
        <taxon>Actinomycetota</taxon>
        <taxon>Actinomycetes</taxon>
        <taxon>Propionibacteriales</taxon>
        <taxon>Nocardioidaceae</taxon>
        <taxon>Aeromicrobium</taxon>
    </lineage>
</organism>
<dbReference type="AlphaFoldDB" id="A0A3N6Z513"/>
<evidence type="ECO:0000313" key="2">
    <source>
        <dbReference type="EMBL" id="RQN02027.1"/>
    </source>
</evidence>
<reference evidence="2 3" key="1">
    <citation type="submission" date="2018-11" db="EMBL/GenBank/DDBJ databases">
        <authorList>
            <person name="Li F."/>
        </authorList>
    </citation>
    <scope>NUCLEOTIDE SEQUENCE [LARGE SCALE GENOMIC DNA]</scope>
    <source>
        <strain evidence="2 3">YS17T</strain>
    </source>
</reference>
<keyword evidence="3" id="KW-1185">Reference proteome</keyword>
<evidence type="ECO:0000256" key="1">
    <source>
        <dbReference type="SAM" id="Phobius"/>
    </source>
</evidence>